<evidence type="ECO:0000256" key="3">
    <source>
        <dbReference type="ARBA" id="ARBA00023015"/>
    </source>
</evidence>
<dbReference type="Gene3D" id="1.20.5.170">
    <property type="match status" value="1"/>
</dbReference>
<comment type="caution">
    <text evidence="9">The sequence shown here is derived from an EMBL/GenBank/DDBJ whole genome shotgun (WGS) entry which is preliminary data.</text>
</comment>
<dbReference type="Pfam" id="PF00170">
    <property type="entry name" value="bZIP_1"/>
    <property type="match status" value="1"/>
</dbReference>
<dbReference type="SMART" id="SM00338">
    <property type="entry name" value="BRLZ"/>
    <property type="match status" value="1"/>
</dbReference>
<evidence type="ECO:0000256" key="6">
    <source>
        <dbReference type="ARBA" id="ARBA00023242"/>
    </source>
</evidence>
<proteinExistence type="inferred from homology"/>
<dbReference type="PROSITE" id="PS50217">
    <property type="entry name" value="BZIP"/>
    <property type="match status" value="1"/>
</dbReference>
<dbReference type="GO" id="GO:0003700">
    <property type="term" value="F:DNA-binding transcription factor activity"/>
    <property type="evidence" value="ECO:0007669"/>
    <property type="project" value="InterPro"/>
</dbReference>
<dbReference type="PANTHER" id="PTHR47416">
    <property type="entry name" value="BASIC-LEUCINE ZIPPER TRANSCRIPTION FACTOR F-RELATED"/>
    <property type="match status" value="1"/>
</dbReference>
<keyword evidence="10" id="KW-1185">Reference proteome</keyword>
<evidence type="ECO:0000256" key="5">
    <source>
        <dbReference type="ARBA" id="ARBA00023163"/>
    </source>
</evidence>
<feature type="region of interest" description="Disordered" evidence="7">
    <location>
        <begin position="145"/>
        <end position="231"/>
    </location>
</feature>
<dbReference type="OrthoDB" id="644067at2759"/>
<comment type="similarity">
    <text evidence="2">Belongs to the bZIP family.</text>
</comment>
<dbReference type="CDD" id="cd14812">
    <property type="entry name" value="bZIP_u3"/>
    <property type="match status" value="1"/>
</dbReference>
<comment type="subcellular location">
    <subcellularLocation>
        <location evidence="1">Nucleus</location>
    </subcellularLocation>
</comment>
<dbReference type="GO" id="GO:0003677">
    <property type="term" value="F:DNA binding"/>
    <property type="evidence" value="ECO:0007669"/>
    <property type="project" value="UniProtKB-KW"/>
</dbReference>
<evidence type="ECO:0000256" key="2">
    <source>
        <dbReference type="ARBA" id="ARBA00007163"/>
    </source>
</evidence>
<dbReference type="SUPFAM" id="SSF57959">
    <property type="entry name" value="Leucine zipper domain"/>
    <property type="match status" value="1"/>
</dbReference>
<name>A0A8S1IQY7_9CHLO</name>
<dbReference type="EMBL" id="CAJHUC010000437">
    <property type="protein sequence ID" value="CAD7696143.1"/>
    <property type="molecule type" value="Genomic_DNA"/>
</dbReference>
<dbReference type="InterPro" id="IPR046347">
    <property type="entry name" value="bZIP_sf"/>
</dbReference>
<feature type="compositionally biased region" description="Basic and acidic residues" evidence="7">
    <location>
        <begin position="197"/>
        <end position="211"/>
    </location>
</feature>
<evidence type="ECO:0000313" key="10">
    <source>
        <dbReference type="Proteomes" id="UP000708148"/>
    </source>
</evidence>
<dbReference type="Proteomes" id="UP000708148">
    <property type="component" value="Unassembled WGS sequence"/>
</dbReference>
<feature type="region of interest" description="Disordered" evidence="7">
    <location>
        <begin position="1"/>
        <end position="20"/>
    </location>
</feature>
<dbReference type="AlphaFoldDB" id="A0A8S1IQY7"/>
<evidence type="ECO:0000256" key="4">
    <source>
        <dbReference type="ARBA" id="ARBA00023125"/>
    </source>
</evidence>
<keyword evidence="6" id="KW-0539">Nucleus</keyword>
<reference evidence="9" key="1">
    <citation type="submission" date="2020-12" db="EMBL/GenBank/DDBJ databases">
        <authorList>
            <person name="Iha C."/>
        </authorList>
    </citation>
    <scope>NUCLEOTIDE SEQUENCE</scope>
</reference>
<evidence type="ECO:0000256" key="7">
    <source>
        <dbReference type="SAM" id="MobiDB-lite"/>
    </source>
</evidence>
<keyword evidence="4" id="KW-0238">DNA-binding</keyword>
<evidence type="ECO:0000313" key="9">
    <source>
        <dbReference type="EMBL" id="CAD7696143.1"/>
    </source>
</evidence>
<gene>
    <name evidence="9" type="ORF">OSTQU699_LOCUS1504</name>
</gene>
<dbReference type="GO" id="GO:0005634">
    <property type="term" value="C:nucleus"/>
    <property type="evidence" value="ECO:0007669"/>
    <property type="project" value="UniProtKB-SubCell"/>
</dbReference>
<dbReference type="PANTHER" id="PTHR47416:SF8">
    <property type="entry name" value="BASIC-LEUCINE ZIPPER TRANSCRIPTION FACTOR E-RELATED"/>
    <property type="match status" value="1"/>
</dbReference>
<sequence length="273" mass="28925">MATDDKPTLEPFEGEDFEFPDFPDSLAALLLQDTCPSADLNEALKGFIEGECATSPGAGSSVNNDTLSNVEADSAGESACNGTGDGTQGGVPLSTLGRASSSSASSLASGLPARPVCQPSIRITTGIPGEQKAWAPVRTGMGPVAGYQGMDTQGHPYPHPFSTPTRLASSAAPAAPPPSNPEANEQAPAQVGKRRKPEPDLSKIEDPEERRRQRRLAKNRNTAAVSRQRKKAQLLSLEERVKQLEVDNSALKYWLAQRWAGCESGAALLRRGY</sequence>
<evidence type="ECO:0000256" key="1">
    <source>
        <dbReference type="ARBA" id="ARBA00004123"/>
    </source>
</evidence>
<dbReference type="InterPro" id="IPR004827">
    <property type="entry name" value="bZIP"/>
</dbReference>
<keyword evidence="3" id="KW-0805">Transcription regulation</keyword>
<protein>
    <recommendedName>
        <fullName evidence="8">BZIP domain-containing protein</fullName>
    </recommendedName>
</protein>
<keyword evidence="5" id="KW-0804">Transcription</keyword>
<accession>A0A8S1IQY7</accession>
<feature type="domain" description="BZIP" evidence="8">
    <location>
        <begin position="209"/>
        <end position="252"/>
    </location>
</feature>
<evidence type="ECO:0000259" key="8">
    <source>
        <dbReference type="PROSITE" id="PS50217"/>
    </source>
</evidence>
<organism evidence="9 10">
    <name type="scientific">Ostreobium quekettii</name>
    <dbReference type="NCBI Taxonomy" id="121088"/>
    <lineage>
        <taxon>Eukaryota</taxon>
        <taxon>Viridiplantae</taxon>
        <taxon>Chlorophyta</taxon>
        <taxon>core chlorophytes</taxon>
        <taxon>Ulvophyceae</taxon>
        <taxon>TCBD clade</taxon>
        <taxon>Bryopsidales</taxon>
        <taxon>Ostreobineae</taxon>
        <taxon>Ostreobiaceae</taxon>
        <taxon>Ostreobium</taxon>
    </lineage>
</organism>